<dbReference type="CDD" id="cd07814">
    <property type="entry name" value="SRPBCC_CalC_Aha1-like"/>
    <property type="match status" value="1"/>
</dbReference>
<keyword evidence="4" id="KW-1185">Reference proteome</keyword>
<evidence type="ECO:0000313" key="3">
    <source>
        <dbReference type="EMBL" id="TDP42961.1"/>
    </source>
</evidence>
<dbReference type="RefSeq" id="WP_067484522.1">
    <property type="nucleotide sequence ID" value="NZ_JBHXPO010000004.1"/>
</dbReference>
<dbReference type="Gene3D" id="3.30.530.20">
    <property type="match status" value="1"/>
</dbReference>
<dbReference type="InterPro" id="IPR013538">
    <property type="entry name" value="ASHA1/2-like_C"/>
</dbReference>
<organism evidence="3 4">
    <name type="scientific">Nocardia ignorata</name>
    <dbReference type="NCBI Taxonomy" id="145285"/>
    <lineage>
        <taxon>Bacteria</taxon>
        <taxon>Bacillati</taxon>
        <taxon>Actinomycetota</taxon>
        <taxon>Actinomycetes</taxon>
        <taxon>Mycobacteriales</taxon>
        <taxon>Nocardiaceae</taxon>
        <taxon>Nocardia</taxon>
    </lineage>
</organism>
<reference evidence="3 4" key="1">
    <citation type="submission" date="2019-03" db="EMBL/GenBank/DDBJ databases">
        <title>Genomic Encyclopedia of Type Strains, Phase IV (KMG-IV): sequencing the most valuable type-strain genomes for metagenomic binning, comparative biology and taxonomic classification.</title>
        <authorList>
            <person name="Goeker M."/>
        </authorList>
    </citation>
    <scope>NUCLEOTIDE SEQUENCE [LARGE SCALE GENOMIC DNA]</scope>
    <source>
        <strain evidence="3 4">DSM 44496</strain>
    </source>
</reference>
<dbReference type="Proteomes" id="UP000295087">
    <property type="component" value="Unassembled WGS sequence"/>
</dbReference>
<feature type="domain" description="Activator of Hsp90 ATPase homologue 1/2-like C-terminal" evidence="2">
    <location>
        <begin position="20"/>
        <end position="135"/>
    </location>
</feature>
<dbReference type="InterPro" id="IPR023393">
    <property type="entry name" value="START-like_dom_sf"/>
</dbReference>
<evidence type="ECO:0000313" key="4">
    <source>
        <dbReference type="Proteomes" id="UP000295087"/>
    </source>
</evidence>
<dbReference type="EMBL" id="SNXK01000001">
    <property type="protein sequence ID" value="TDP42961.1"/>
    <property type="molecule type" value="Genomic_DNA"/>
</dbReference>
<comment type="caution">
    <text evidence="3">The sequence shown here is derived from an EMBL/GenBank/DDBJ whole genome shotgun (WGS) entry which is preliminary data.</text>
</comment>
<protein>
    <submittedName>
        <fullName evidence="3">Activator of Hsp90 ATPase-like protein</fullName>
    </submittedName>
</protein>
<dbReference type="Pfam" id="PF08327">
    <property type="entry name" value="AHSA1"/>
    <property type="match status" value="1"/>
</dbReference>
<name>A0A4R6PVM0_NOCIG</name>
<comment type="similarity">
    <text evidence="1">Belongs to the AHA1 family.</text>
</comment>
<sequence length="168" mass="18479">MSDFTATITVHKTPAEAFAAINDVWSWWSETVEGTSGTVGDSYRFEVPGIHRCTMTTTESIPGKRLVWHVTDSHLAFISDTAEWENTDVVFDITETPAGTEIRFTHVGLAPEVECYEVCANAWGAYITTSLHGLLTTGKGDPFRRTSTGESELIKHGNAELVNLDALR</sequence>
<evidence type="ECO:0000256" key="1">
    <source>
        <dbReference type="ARBA" id="ARBA00006817"/>
    </source>
</evidence>
<dbReference type="SUPFAM" id="SSF55961">
    <property type="entry name" value="Bet v1-like"/>
    <property type="match status" value="1"/>
</dbReference>
<accession>A0A4R6PVM0</accession>
<evidence type="ECO:0000259" key="2">
    <source>
        <dbReference type="Pfam" id="PF08327"/>
    </source>
</evidence>
<proteinExistence type="inferred from homology"/>
<gene>
    <name evidence="3" type="ORF">DFR75_1012080</name>
</gene>
<dbReference type="AlphaFoldDB" id="A0A4R6PVM0"/>